<dbReference type="EMBL" id="FZNZ01000014">
    <property type="protein sequence ID" value="SNR85136.1"/>
    <property type="molecule type" value="Genomic_DNA"/>
</dbReference>
<dbReference type="Pfam" id="PF17561">
    <property type="entry name" value="TssO"/>
    <property type="match status" value="1"/>
</dbReference>
<dbReference type="AlphaFoldDB" id="A0A2N9QSA3"/>
<reference evidence="1 2" key="1">
    <citation type="submission" date="2017-06" db="EMBL/GenBank/DDBJ databases">
        <authorList>
            <person name="Varghese N."/>
            <person name="Submissions S."/>
        </authorList>
    </citation>
    <scope>NUCLEOTIDE SEQUENCE [LARGE SCALE GENOMIC DNA]</scope>
    <source>
        <strain evidence="1 2">DSM 26989</strain>
    </source>
</reference>
<dbReference type="GeneID" id="94030669"/>
<protein>
    <submittedName>
        <fullName evidence="1">Uncharacterized protein</fullName>
    </submittedName>
</protein>
<name>A0A2N9QSA3_9BACT</name>
<dbReference type="OrthoDB" id="1073662at2"/>
<dbReference type="InterPro" id="IPR039449">
    <property type="entry name" value="TssO"/>
</dbReference>
<sequence>MTRDEKIWSTIKFTLLLFFSVTLLYILVCKYVMPIPVSVTGNTVQEINDAEAVLSDQQKMGEQMKALKTDIDSLNFDIQQTQRIGEIKDRMSQLQNNYRQHSYNTKYLYCMQAFKTIQAYFDIKQNLYWASKTKEDRKRILEELKTQIQ</sequence>
<evidence type="ECO:0000313" key="2">
    <source>
        <dbReference type="Proteomes" id="UP000198427"/>
    </source>
</evidence>
<dbReference type="KEGG" id="pje:CRM71_15290"/>
<gene>
    <name evidence="1" type="ORF">SAMN06265364_11446</name>
</gene>
<proteinExistence type="predicted"/>
<organism evidence="1 2">
    <name type="scientific">Prevotella jejuni</name>
    <dbReference type="NCBI Taxonomy" id="1177574"/>
    <lineage>
        <taxon>Bacteria</taxon>
        <taxon>Pseudomonadati</taxon>
        <taxon>Bacteroidota</taxon>
        <taxon>Bacteroidia</taxon>
        <taxon>Bacteroidales</taxon>
        <taxon>Prevotellaceae</taxon>
        <taxon>Prevotella</taxon>
    </lineage>
</organism>
<evidence type="ECO:0000313" key="1">
    <source>
        <dbReference type="EMBL" id="SNR85136.1"/>
    </source>
</evidence>
<accession>A0A2N9QSA3</accession>
<dbReference type="Proteomes" id="UP000198427">
    <property type="component" value="Unassembled WGS sequence"/>
</dbReference>
<dbReference type="RefSeq" id="WP_089366244.1">
    <property type="nucleotide sequence ID" value="NZ_CP023864.1"/>
</dbReference>
<comment type="caution">
    <text evidence="1">The sequence shown here is derived from an EMBL/GenBank/DDBJ whole genome shotgun (WGS) entry which is preliminary data.</text>
</comment>
<keyword evidence="2" id="KW-1185">Reference proteome</keyword>